<sequence>MYTFLHTKEGLILSTIEVINEQSFLGLPTREVVKKQMTGIEALKAILKGF</sequence>
<name>A0A1G7W8Z1_9FIRM</name>
<accession>A0A1G7W8Z1</accession>
<proteinExistence type="predicted"/>
<reference evidence="2" key="1">
    <citation type="submission" date="2016-10" db="EMBL/GenBank/DDBJ databases">
        <authorList>
            <person name="Varghese N."/>
            <person name="Submissions S."/>
        </authorList>
    </citation>
    <scope>NUCLEOTIDE SEQUENCE [LARGE SCALE GENOMIC DNA]</scope>
    <source>
        <strain evidence="2">DSM 8344</strain>
    </source>
</reference>
<evidence type="ECO:0000313" key="2">
    <source>
        <dbReference type="Proteomes" id="UP000198656"/>
    </source>
</evidence>
<protein>
    <submittedName>
        <fullName evidence="1">Uncharacterized protein</fullName>
    </submittedName>
</protein>
<dbReference type="Proteomes" id="UP000198656">
    <property type="component" value="Unassembled WGS sequence"/>
</dbReference>
<dbReference type="RefSeq" id="WP_176786085.1">
    <property type="nucleotide sequence ID" value="NZ_FNCP01000005.1"/>
</dbReference>
<gene>
    <name evidence="1" type="ORF">SAMN05443529_10568</name>
</gene>
<dbReference type="AlphaFoldDB" id="A0A1G7W8Z1"/>
<keyword evidence="2" id="KW-1185">Reference proteome</keyword>
<dbReference type="EMBL" id="FNCP01000005">
    <property type="protein sequence ID" value="SDG68408.1"/>
    <property type="molecule type" value="Genomic_DNA"/>
</dbReference>
<organism evidence="1 2">
    <name type="scientific">Desulfosporosinus hippei DSM 8344</name>
    <dbReference type="NCBI Taxonomy" id="1121419"/>
    <lineage>
        <taxon>Bacteria</taxon>
        <taxon>Bacillati</taxon>
        <taxon>Bacillota</taxon>
        <taxon>Clostridia</taxon>
        <taxon>Eubacteriales</taxon>
        <taxon>Desulfitobacteriaceae</taxon>
        <taxon>Desulfosporosinus</taxon>
    </lineage>
</organism>
<evidence type="ECO:0000313" key="1">
    <source>
        <dbReference type="EMBL" id="SDG68408.1"/>
    </source>
</evidence>